<evidence type="ECO:0000313" key="2">
    <source>
        <dbReference type="EMBL" id="PPQ87307.1"/>
    </source>
</evidence>
<feature type="region of interest" description="Disordered" evidence="1">
    <location>
        <begin position="43"/>
        <end position="81"/>
    </location>
</feature>
<dbReference type="Proteomes" id="UP000283269">
    <property type="component" value="Unassembled WGS sequence"/>
</dbReference>
<protein>
    <submittedName>
        <fullName evidence="2">Uncharacterized protein</fullName>
    </submittedName>
</protein>
<evidence type="ECO:0000256" key="1">
    <source>
        <dbReference type="SAM" id="MobiDB-lite"/>
    </source>
</evidence>
<sequence>MAKVVPRVNHRLMKTRMKTYLLGGAGTHEDDDWEGREEIIGQIKAEENGHDDRPNQALSMKRQEENVHKALEDPSPKNPRD</sequence>
<feature type="compositionally biased region" description="Basic and acidic residues" evidence="1">
    <location>
        <begin position="61"/>
        <end position="81"/>
    </location>
</feature>
<dbReference type="AlphaFoldDB" id="A0A409X9B7"/>
<comment type="caution">
    <text evidence="2">The sequence shown here is derived from an EMBL/GenBank/DDBJ whole genome shotgun (WGS) entry which is preliminary data.</text>
</comment>
<evidence type="ECO:0000313" key="3">
    <source>
        <dbReference type="Proteomes" id="UP000283269"/>
    </source>
</evidence>
<dbReference type="InParanoid" id="A0A409X9B7"/>
<organism evidence="2 3">
    <name type="scientific">Psilocybe cyanescens</name>
    <dbReference type="NCBI Taxonomy" id="93625"/>
    <lineage>
        <taxon>Eukaryota</taxon>
        <taxon>Fungi</taxon>
        <taxon>Dikarya</taxon>
        <taxon>Basidiomycota</taxon>
        <taxon>Agaricomycotina</taxon>
        <taxon>Agaricomycetes</taxon>
        <taxon>Agaricomycetidae</taxon>
        <taxon>Agaricales</taxon>
        <taxon>Agaricineae</taxon>
        <taxon>Strophariaceae</taxon>
        <taxon>Psilocybe</taxon>
    </lineage>
</organism>
<accession>A0A409X9B7</accession>
<reference evidence="2 3" key="1">
    <citation type="journal article" date="2018" name="Evol. Lett.">
        <title>Horizontal gene cluster transfer increased hallucinogenic mushroom diversity.</title>
        <authorList>
            <person name="Reynolds H.T."/>
            <person name="Vijayakumar V."/>
            <person name="Gluck-Thaler E."/>
            <person name="Korotkin H.B."/>
            <person name="Matheny P.B."/>
            <person name="Slot J.C."/>
        </authorList>
    </citation>
    <scope>NUCLEOTIDE SEQUENCE [LARGE SCALE GENOMIC DNA]</scope>
    <source>
        <strain evidence="2 3">2631</strain>
    </source>
</reference>
<dbReference type="EMBL" id="NHYD01002307">
    <property type="protein sequence ID" value="PPQ87307.1"/>
    <property type="molecule type" value="Genomic_DNA"/>
</dbReference>
<feature type="compositionally biased region" description="Basic and acidic residues" evidence="1">
    <location>
        <begin position="43"/>
        <end position="54"/>
    </location>
</feature>
<gene>
    <name evidence="2" type="ORF">CVT25_002056</name>
</gene>
<keyword evidence="3" id="KW-1185">Reference proteome</keyword>
<name>A0A409X9B7_PSICY</name>
<proteinExistence type="predicted"/>